<organism evidence="1 2">
    <name type="scientific">Psychrilyobacter piezotolerans</name>
    <dbReference type="NCBI Taxonomy" id="2293438"/>
    <lineage>
        <taxon>Bacteria</taxon>
        <taxon>Fusobacteriati</taxon>
        <taxon>Fusobacteriota</taxon>
        <taxon>Fusobacteriia</taxon>
        <taxon>Fusobacteriales</taxon>
        <taxon>Fusobacteriaceae</taxon>
        <taxon>Psychrilyobacter</taxon>
    </lineage>
</organism>
<dbReference type="EMBL" id="QUAJ01000017">
    <property type="protein sequence ID" value="REI40624.1"/>
    <property type="molecule type" value="Genomic_DNA"/>
</dbReference>
<keyword evidence="2" id="KW-1185">Reference proteome</keyword>
<protein>
    <submittedName>
        <fullName evidence="1">Uncharacterized protein</fullName>
    </submittedName>
</protein>
<accession>A0ABX9KFN2</accession>
<evidence type="ECO:0000313" key="1">
    <source>
        <dbReference type="EMBL" id="REI40624.1"/>
    </source>
</evidence>
<name>A0ABX9KFN2_9FUSO</name>
<evidence type="ECO:0000313" key="2">
    <source>
        <dbReference type="Proteomes" id="UP000263486"/>
    </source>
</evidence>
<dbReference type="Proteomes" id="UP000263486">
    <property type="component" value="Unassembled WGS sequence"/>
</dbReference>
<sequence>MKKKIIIGLLFITAMTFGHYGSYSDEFVTGKGYGSVEMMDSGHGFGGMMGRGYNFERRMEIMLNENNLSEKQRAEIFTMIQRRRNSTYKNSLEIREKELALEKKLAVDKVDWIAVEKLNKEISDFRAKERLEEMKFIKEIEDKY</sequence>
<gene>
    <name evidence="1" type="ORF">DYH56_09975</name>
</gene>
<reference evidence="1 2" key="1">
    <citation type="submission" date="2018-08" db="EMBL/GenBank/DDBJ databases">
        <title>Draft genome sequence of Psychrilyobacter sp. strain SD5 isolated from Black Sea water.</title>
        <authorList>
            <person name="Yadav S."/>
            <person name="Villanueva L."/>
            <person name="Damste J.S.S."/>
        </authorList>
    </citation>
    <scope>NUCLEOTIDE SEQUENCE [LARGE SCALE GENOMIC DNA]</scope>
    <source>
        <strain evidence="1 2">SD5</strain>
    </source>
</reference>
<dbReference type="RefSeq" id="WP_114642723.1">
    <property type="nucleotide sequence ID" value="NZ_JAACIO010000017.1"/>
</dbReference>
<comment type="caution">
    <text evidence="1">The sequence shown here is derived from an EMBL/GenBank/DDBJ whole genome shotgun (WGS) entry which is preliminary data.</text>
</comment>
<proteinExistence type="predicted"/>
<dbReference type="Gene3D" id="1.20.120.1490">
    <property type="match status" value="1"/>
</dbReference>